<protein>
    <submittedName>
        <fullName evidence="1">Uncharacterized protein</fullName>
    </submittedName>
</protein>
<reference evidence="1 2" key="1">
    <citation type="journal article" date="2021" name="BMC Genomics">
        <title>Datura genome reveals duplications of psychoactive alkaloid biosynthetic genes and high mutation rate following tissue culture.</title>
        <authorList>
            <person name="Rajewski A."/>
            <person name="Carter-House D."/>
            <person name="Stajich J."/>
            <person name="Litt A."/>
        </authorList>
    </citation>
    <scope>NUCLEOTIDE SEQUENCE [LARGE SCALE GENOMIC DNA]</scope>
    <source>
        <strain evidence="1">AR-01</strain>
    </source>
</reference>
<dbReference type="Proteomes" id="UP000823775">
    <property type="component" value="Unassembled WGS sequence"/>
</dbReference>
<name>A0ABS8WRK9_DATST</name>
<sequence>ILSYWLAGTAAAVGFPLQRTIMTVRVPHSGKKENHQFWHGEALVSIVGPLQWKIDRCSRRQEAIR</sequence>
<proteinExistence type="predicted"/>
<organism evidence="1 2">
    <name type="scientific">Datura stramonium</name>
    <name type="common">Jimsonweed</name>
    <name type="synonym">Common thornapple</name>
    <dbReference type="NCBI Taxonomy" id="4076"/>
    <lineage>
        <taxon>Eukaryota</taxon>
        <taxon>Viridiplantae</taxon>
        <taxon>Streptophyta</taxon>
        <taxon>Embryophyta</taxon>
        <taxon>Tracheophyta</taxon>
        <taxon>Spermatophyta</taxon>
        <taxon>Magnoliopsida</taxon>
        <taxon>eudicotyledons</taxon>
        <taxon>Gunneridae</taxon>
        <taxon>Pentapetalae</taxon>
        <taxon>asterids</taxon>
        <taxon>lamiids</taxon>
        <taxon>Solanales</taxon>
        <taxon>Solanaceae</taxon>
        <taxon>Solanoideae</taxon>
        <taxon>Datureae</taxon>
        <taxon>Datura</taxon>
    </lineage>
</organism>
<comment type="caution">
    <text evidence="1">The sequence shown here is derived from an EMBL/GenBank/DDBJ whole genome shotgun (WGS) entry which is preliminary data.</text>
</comment>
<evidence type="ECO:0000313" key="2">
    <source>
        <dbReference type="Proteomes" id="UP000823775"/>
    </source>
</evidence>
<keyword evidence="2" id="KW-1185">Reference proteome</keyword>
<accession>A0ABS8WRK9</accession>
<feature type="non-terminal residue" evidence="1">
    <location>
        <position position="1"/>
    </location>
</feature>
<dbReference type="EMBL" id="JACEIK010009693">
    <property type="protein sequence ID" value="MCE3214605.1"/>
    <property type="molecule type" value="Genomic_DNA"/>
</dbReference>
<gene>
    <name evidence="1" type="ORF">HAX54_052858</name>
</gene>
<evidence type="ECO:0000313" key="1">
    <source>
        <dbReference type="EMBL" id="MCE3214605.1"/>
    </source>
</evidence>